<dbReference type="EMBL" id="CP073041">
    <property type="protein sequence ID" value="UXE62536.1"/>
    <property type="molecule type" value="Genomic_DNA"/>
</dbReference>
<dbReference type="Proteomes" id="UP001065613">
    <property type="component" value="Chromosome"/>
</dbReference>
<protein>
    <submittedName>
        <fullName evidence="1">Uncharacterized protein</fullName>
    </submittedName>
</protein>
<sequence length="144" mass="16484">MEDLPEILTQLRQNGCLLVNPRRRNGIILIKPYHAEFAGPGSVIGNDFDRDVSNILAVGNLSLLQPQNSEEKRKGYLIRRQWVLLMKQIVDNPIPRERAQVILNQFEHWFDATTATLLSDEIFALLVGVLPTTIAEVRRENERL</sequence>
<reference evidence="1" key="1">
    <citation type="submission" date="2021-04" db="EMBL/GenBank/DDBJ databases">
        <title>Genome sequence of Woronichinia naegeliana from Washington state freshwater lake bloom.</title>
        <authorList>
            <person name="Dreher T.W."/>
        </authorList>
    </citation>
    <scope>NUCLEOTIDE SEQUENCE</scope>
    <source>
        <strain evidence="1">WA131</strain>
    </source>
</reference>
<proteinExistence type="predicted"/>
<evidence type="ECO:0000313" key="1">
    <source>
        <dbReference type="EMBL" id="UXE62536.1"/>
    </source>
</evidence>
<gene>
    <name evidence="1" type="ORF">KA717_07180</name>
</gene>
<name>A0A977KYZ4_9CYAN</name>
<dbReference type="AlphaFoldDB" id="A0A977KYZ4"/>
<organism evidence="1">
    <name type="scientific">Woronichinia naegeliana WA131</name>
    <dbReference type="NCBI Taxonomy" id="2824559"/>
    <lineage>
        <taxon>Bacteria</taxon>
        <taxon>Bacillati</taxon>
        <taxon>Cyanobacteriota</taxon>
        <taxon>Cyanophyceae</taxon>
        <taxon>Synechococcales</taxon>
        <taxon>Coelosphaeriaceae</taxon>
        <taxon>Woronichinia</taxon>
    </lineage>
</organism>
<accession>A0A977KYZ4</accession>
<dbReference type="KEGG" id="wna:KA717_07180"/>